<gene>
    <name evidence="3" type="ORF">SVIM_LOCUS18397</name>
</gene>
<evidence type="ECO:0000313" key="3">
    <source>
        <dbReference type="EMBL" id="VFU21941.1"/>
    </source>
</evidence>
<name>A0A6N2KAM9_SALVM</name>
<accession>A0A6N2KAM9</accession>
<keyword evidence="1" id="KW-0812">Transmembrane</keyword>
<evidence type="ECO:0008006" key="4">
    <source>
        <dbReference type="Google" id="ProtNLM"/>
    </source>
</evidence>
<evidence type="ECO:0000256" key="2">
    <source>
        <dbReference type="SAM" id="SignalP"/>
    </source>
</evidence>
<organism evidence="3">
    <name type="scientific">Salix viminalis</name>
    <name type="common">Common osier</name>
    <name type="synonym">Basket willow</name>
    <dbReference type="NCBI Taxonomy" id="40686"/>
    <lineage>
        <taxon>Eukaryota</taxon>
        <taxon>Viridiplantae</taxon>
        <taxon>Streptophyta</taxon>
        <taxon>Embryophyta</taxon>
        <taxon>Tracheophyta</taxon>
        <taxon>Spermatophyta</taxon>
        <taxon>Magnoliopsida</taxon>
        <taxon>eudicotyledons</taxon>
        <taxon>Gunneridae</taxon>
        <taxon>Pentapetalae</taxon>
        <taxon>rosids</taxon>
        <taxon>fabids</taxon>
        <taxon>Malpighiales</taxon>
        <taxon>Salicaceae</taxon>
        <taxon>Saliceae</taxon>
        <taxon>Salix</taxon>
    </lineage>
</organism>
<reference evidence="3" key="1">
    <citation type="submission" date="2019-03" db="EMBL/GenBank/DDBJ databases">
        <authorList>
            <person name="Mank J."/>
            <person name="Almeida P."/>
        </authorList>
    </citation>
    <scope>NUCLEOTIDE SEQUENCE</scope>
    <source>
        <strain evidence="3">78183</strain>
    </source>
</reference>
<dbReference type="AlphaFoldDB" id="A0A6N2KAM9"/>
<keyword evidence="2" id="KW-0732">Signal</keyword>
<keyword evidence="1" id="KW-1133">Transmembrane helix</keyword>
<evidence type="ECO:0000256" key="1">
    <source>
        <dbReference type="SAM" id="Phobius"/>
    </source>
</evidence>
<dbReference type="EMBL" id="CAADRP010000025">
    <property type="protein sequence ID" value="VFU21941.1"/>
    <property type="molecule type" value="Genomic_DNA"/>
</dbReference>
<protein>
    <recommendedName>
        <fullName evidence="4">CASP-like protein</fullName>
    </recommendedName>
</protein>
<feature type="transmembrane region" description="Helical" evidence="1">
    <location>
        <begin position="39"/>
        <end position="59"/>
    </location>
</feature>
<sequence>MGWRYKAGLFLIAAVLLHAFSRAGDGKSGDYKQPFAVTYLSFSYGGLPPLAFLKIGYVIC</sequence>
<feature type="signal peptide" evidence="2">
    <location>
        <begin position="1"/>
        <end position="26"/>
    </location>
</feature>
<keyword evidence="1" id="KW-0472">Membrane</keyword>
<proteinExistence type="predicted"/>
<feature type="chain" id="PRO_5026779481" description="CASP-like protein" evidence="2">
    <location>
        <begin position="27"/>
        <end position="60"/>
    </location>
</feature>